<accession>A0A2G3DYE7</accession>
<gene>
    <name evidence="7" type="ORF">CSX01_02215</name>
</gene>
<evidence type="ECO:0000256" key="3">
    <source>
        <dbReference type="ARBA" id="ARBA00022801"/>
    </source>
</evidence>
<proteinExistence type="predicted"/>
<dbReference type="EMBL" id="PDYF01000007">
    <property type="protein sequence ID" value="PHU36068.1"/>
    <property type="molecule type" value="Genomic_DNA"/>
</dbReference>
<dbReference type="InterPro" id="IPR051929">
    <property type="entry name" value="VirAsm_ModProt"/>
</dbReference>
<protein>
    <recommendedName>
        <fullName evidence="6">MPN domain-containing protein</fullName>
    </recommendedName>
</protein>
<keyword evidence="5" id="KW-0482">Metalloprotease</keyword>
<dbReference type="GO" id="GO:0006508">
    <property type="term" value="P:proteolysis"/>
    <property type="evidence" value="ECO:0007669"/>
    <property type="project" value="UniProtKB-KW"/>
</dbReference>
<dbReference type="InterPro" id="IPR000555">
    <property type="entry name" value="JAMM/MPN+_dom"/>
</dbReference>
<dbReference type="Gene3D" id="3.40.140.10">
    <property type="entry name" value="Cytidine Deaminase, domain 2"/>
    <property type="match status" value="1"/>
</dbReference>
<evidence type="ECO:0000313" key="7">
    <source>
        <dbReference type="EMBL" id="PHU36068.1"/>
    </source>
</evidence>
<dbReference type="RefSeq" id="WP_099391279.1">
    <property type="nucleotide sequence ID" value="NZ_PDYF01000007.1"/>
</dbReference>
<dbReference type="CDD" id="cd08070">
    <property type="entry name" value="MPN_like"/>
    <property type="match status" value="1"/>
</dbReference>
<evidence type="ECO:0000256" key="5">
    <source>
        <dbReference type="ARBA" id="ARBA00023049"/>
    </source>
</evidence>
<evidence type="ECO:0000256" key="4">
    <source>
        <dbReference type="ARBA" id="ARBA00022833"/>
    </source>
</evidence>
<keyword evidence="2" id="KW-0479">Metal-binding</keyword>
<dbReference type="SMART" id="SM00232">
    <property type="entry name" value="JAB_MPN"/>
    <property type="match status" value="1"/>
</dbReference>
<dbReference type="PANTHER" id="PTHR34858:SF1">
    <property type="entry name" value="CYSO-CYSTEINE PEPTIDASE"/>
    <property type="match status" value="1"/>
</dbReference>
<dbReference type="Proteomes" id="UP000225889">
    <property type="component" value="Unassembled WGS sequence"/>
</dbReference>
<dbReference type="PROSITE" id="PS50249">
    <property type="entry name" value="MPN"/>
    <property type="match status" value="1"/>
</dbReference>
<dbReference type="InterPro" id="IPR037518">
    <property type="entry name" value="MPN"/>
</dbReference>
<dbReference type="GO" id="GO:0008235">
    <property type="term" value="F:metalloexopeptidase activity"/>
    <property type="evidence" value="ECO:0007669"/>
    <property type="project" value="TreeGrafter"/>
</dbReference>
<dbReference type="SUPFAM" id="SSF102712">
    <property type="entry name" value="JAB1/MPN domain"/>
    <property type="match status" value="1"/>
</dbReference>
<evidence type="ECO:0000256" key="2">
    <source>
        <dbReference type="ARBA" id="ARBA00022723"/>
    </source>
</evidence>
<feature type="domain" description="MPN" evidence="6">
    <location>
        <begin position="2"/>
        <end position="124"/>
    </location>
</feature>
<keyword evidence="3" id="KW-0378">Hydrolase</keyword>
<keyword evidence="4" id="KW-0862">Zinc</keyword>
<dbReference type="GO" id="GO:0008270">
    <property type="term" value="F:zinc ion binding"/>
    <property type="evidence" value="ECO:0007669"/>
    <property type="project" value="TreeGrafter"/>
</dbReference>
<keyword evidence="1" id="KW-0645">Protease</keyword>
<evidence type="ECO:0000256" key="1">
    <source>
        <dbReference type="ARBA" id="ARBA00022670"/>
    </source>
</evidence>
<organism evidence="7 8">
    <name type="scientific">Pseudobutyrivibrio ruminis</name>
    <dbReference type="NCBI Taxonomy" id="46206"/>
    <lineage>
        <taxon>Bacteria</taxon>
        <taxon>Bacillati</taxon>
        <taxon>Bacillota</taxon>
        <taxon>Clostridia</taxon>
        <taxon>Lachnospirales</taxon>
        <taxon>Lachnospiraceae</taxon>
        <taxon>Pseudobutyrivibrio</taxon>
    </lineage>
</organism>
<dbReference type="AlphaFoldDB" id="A0A2G3DYE7"/>
<dbReference type="Pfam" id="PF14464">
    <property type="entry name" value="Prok-JAB"/>
    <property type="match status" value="1"/>
</dbReference>
<name>A0A2G3DYE7_9FIRM</name>
<evidence type="ECO:0000259" key="6">
    <source>
        <dbReference type="PROSITE" id="PS50249"/>
    </source>
</evidence>
<dbReference type="InterPro" id="IPR028090">
    <property type="entry name" value="JAB_dom_prok"/>
</dbReference>
<sequence>MLQINKEAIFKLTSISEAQYPNEACGVLLGNSDLNQVKDVCNLPNLVGETDSFRIDSLDYLMIEKWAQHHHLDVIGFFHSHPDAAAILSEEDKTYMIPKLNYCITSVASDGTKQVKAYFRQNIWEGIEELEINVK</sequence>
<comment type="caution">
    <text evidence="7">The sequence shown here is derived from an EMBL/GenBank/DDBJ whole genome shotgun (WGS) entry which is preliminary data.</text>
</comment>
<evidence type="ECO:0000313" key="8">
    <source>
        <dbReference type="Proteomes" id="UP000225889"/>
    </source>
</evidence>
<dbReference type="PANTHER" id="PTHR34858">
    <property type="entry name" value="CYSO-CYSTEINE PEPTIDASE"/>
    <property type="match status" value="1"/>
</dbReference>
<reference evidence="7 8" key="2">
    <citation type="submission" date="2017-10" db="EMBL/GenBank/DDBJ databases">
        <authorList>
            <person name="Banno H."/>
            <person name="Chua N.-H."/>
        </authorList>
    </citation>
    <scope>NUCLEOTIDE SEQUENCE [LARGE SCALE GENOMIC DNA]</scope>
    <source>
        <strain evidence="7 8">JK626</strain>
    </source>
</reference>
<reference evidence="7 8" key="1">
    <citation type="submission" date="2017-10" db="EMBL/GenBank/DDBJ databases">
        <title>Resolving the taxonomy of Roseburia spp., Eubacterium rectale and Agathobacter spp. through phylogenomic analysis.</title>
        <authorList>
            <person name="Sheridan P.O."/>
            <person name="Walker A.W."/>
            <person name="Duncan S.H."/>
            <person name="Scott K.P."/>
            <person name="Toole P.W.O."/>
            <person name="Luis P."/>
            <person name="Flint H.J."/>
        </authorList>
    </citation>
    <scope>NUCLEOTIDE SEQUENCE [LARGE SCALE GENOMIC DNA]</scope>
    <source>
        <strain evidence="7 8">JK626</strain>
    </source>
</reference>